<dbReference type="AlphaFoldDB" id="A0A843VSL3"/>
<protein>
    <submittedName>
        <fullName evidence="2">Uncharacterized protein</fullName>
    </submittedName>
</protein>
<evidence type="ECO:0000256" key="1">
    <source>
        <dbReference type="SAM" id="MobiDB-lite"/>
    </source>
</evidence>
<feature type="region of interest" description="Disordered" evidence="1">
    <location>
        <begin position="59"/>
        <end position="99"/>
    </location>
</feature>
<feature type="compositionally biased region" description="Basic and acidic residues" evidence="1">
    <location>
        <begin position="1"/>
        <end position="12"/>
    </location>
</feature>
<gene>
    <name evidence="2" type="ORF">Taro_030701</name>
</gene>
<sequence length="161" mass="17778">LAPRRFRPDHASPRPALPLSLSNPPSLARRVCLRDPSCAASLPRLHCAPCPCSRACTGLHSRQRPWQNRRSDLATPSPPEASPATDFAKSAPHKHRQVQRLSSLPVRNLEFCLLSPCAEWAKINLMVNFLFTSKEENASKAIDFGGAKHLECGSHDVLTTR</sequence>
<accession>A0A843VSL3</accession>
<evidence type="ECO:0000313" key="3">
    <source>
        <dbReference type="Proteomes" id="UP000652761"/>
    </source>
</evidence>
<feature type="non-terminal residue" evidence="2">
    <location>
        <position position="1"/>
    </location>
</feature>
<evidence type="ECO:0000313" key="2">
    <source>
        <dbReference type="EMBL" id="MQL97996.1"/>
    </source>
</evidence>
<feature type="region of interest" description="Disordered" evidence="1">
    <location>
        <begin position="1"/>
        <end position="22"/>
    </location>
</feature>
<dbReference type="EMBL" id="NMUH01002126">
    <property type="protein sequence ID" value="MQL97996.1"/>
    <property type="molecule type" value="Genomic_DNA"/>
</dbReference>
<keyword evidence="3" id="KW-1185">Reference proteome</keyword>
<comment type="caution">
    <text evidence="2">The sequence shown here is derived from an EMBL/GenBank/DDBJ whole genome shotgun (WGS) entry which is preliminary data.</text>
</comment>
<dbReference type="Proteomes" id="UP000652761">
    <property type="component" value="Unassembled WGS sequence"/>
</dbReference>
<proteinExistence type="predicted"/>
<organism evidence="2 3">
    <name type="scientific">Colocasia esculenta</name>
    <name type="common">Wild taro</name>
    <name type="synonym">Arum esculentum</name>
    <dbReference type="NCBI Taxonomy" id="4460"/>
    <lineage>
        <taxon>Eukaryota</taxon>
        <taxon>Viridiplantae</taxon>
        <taxon>Streptophyta</taxon>
        <taxon>Embryophyta</taxon>
        <taxon>Tracheophyta</taxon>
        <taxon>Spermatophyta</taxon>
        <taxon>Magnoliopsida</taxon>
        <taxon>Liliopsida</taxon>
        <taxon>Araceae</taxon>
        <taxon>Aroideae</taxon>
        <taxon>Colocasieae</taxon>
        <taxon>Colocasia</taxon>
    </lineage>
</organism>
<feature type="compositionally biased region" description="Low complexity" evidence="1">
    <location>
        <begin position="13"/>
        <end position="22"/>
    </location>
</feature>
<reference evidence="2" key="1">
    <citation type="submission" date="2017-07" db="EMBL/GenBank/DDBJ databases">
        <title>Taro Niue Genome Assembly and Annotation.</title>
        <authorList>
            <person name="Atibalentja N."/>
            <person name="Keating K."/>
            <person name="Fields C.J."/>
        </authorList>
    </citation>
    <scope>NUCLEOTIDE SEQUENCE</scope>
    <source>
        <strain evidence="2">Niue_2</strain>
        <tissue evidence="2">Leaf</tissue>
    </source>
</reference>
<name>A0A843VSL3_COLES</name>